<dbReference type="GO" id="GO:0006096">
    <property type="term" value="P:glycolytic process"/>
    <property type="evidence" value="ECO:0007669"/>
    <property type="project" value="InterPro"/>
</dbReference>
<dbReference type="CDD" id="cd24008">
    <property type="entry name" value="ASKHA_NBD_GLK"/>
    <property type="match status" value="1"/>
</dbReference>
<keyword evidence="2" id="KW-0418">Kinase</keyword>
<dbReference type="OrthoDB" id="10251652at2759"/>
<evidence type="ECO:0000313" key="4">
    <source>
        <dbReference type="Proteomes" id="UP000708148"/>
    </source>
</evidence>
<dbReference type="GO" id="GO:0004340">
    <property type="term" value="F:glucokinase activity"/>
    <property type="evidence" value="ECO:0007669"/>
    <property type="project" value="InterPro"/>
</dbReference>
<dbReference type="PANTHER" id="PTHR47363">
    <property type="entry name" value="GLUCOKINASE"/>
    <property type="match status" value="1"/>
</dbReference>
<feature type="non-terminal residue" evidence="3">
    <location>
        <position position="1"/>
    </location>
</feature>
<evidence type="ECO:0000256" key="2">
    <source>
        <dbReference type="ARBA" id="ARBA00022777"/>
    </source>
</evidence>
<evidence type="ECO:0000313" key="3">
    <source>
        <dbReference type="EMBL" id="CAD7703079.1"/>
    </source>
</evidence>
<sequence>TRSVIQADEQQGVSTQRVLVGDIGGTNARLALADVGPDQEVSTVFEKWFPTKDYTSFVDVLDALVAEESVQVASPSAACFAVAGPVQNGRGKMTNLKWTIDRQEIEKKFGWRVAVINDFEAQGYGVLELDDADLHIVNKGSPVPGAPKVVIGPGTGLGETQLMWDEGLNDYRVWPSEGSHADFAPRGAEQVALMNWVVEGLGYCEIEHVACGSGIERIYAFLTRPEGVTALGKFPKKARDISREALDGSNSDAVAAVDIMLAVVGAEAGHMALRSLARGGVYIAGGICPKLLDRVKTGVLQEAFLHKGSRFHSLLKDIRVCVVKQQDVGLLGARRFAMRLLDSE</sequence>
<accession>A0A8S1J6Z9</accession>
<name>A0A8S1J6Z9_9CHLO</name>
<evidence type="ECO:0000256" key="1">
    <source>
        <dbReference type="ARBA" id="ARBA00022679"/>
    </source>
</evidence>
<dbReference type="GO" id="GO:0005536">
    <property type="term" value="F:D-glucose binding"/>
    <property type="evidence" value="ECO:0007669"/>
    <property type="project" value="InterPro"/>
</dbReference>
<dbReference type="SUPFAM" id="SSF53067">
    <property type="entry name" value="Actin-like ATPase domain"/>
    <property type="match status" value="1"/>
</dbReference>
<dbReference type="Proteomes" id="UP000708148">
    <property type="component" value="Unassembled WGS sequence"/>
</dbReference>
<protein>
    <recommendedName>
        <fullName evidence="5">Glucokinase</fullName>
    </recommendedName>
</protein>
<comment type="caution">
    <text evidence="3">The sequence shown here is derived from an EMBL/GenBank/DDBJ whole genome shotgun (WGS) entry which is preliminary data.</text>
</comment>
<organism evidence="3 4">
    <name type="scientific">Ostreobium quekettii</name>
    <dbReference type="NCBI Taxonomy" id="121088"/>
    <lineage>
        <taxon>Eukaryota</taxon>
        <taxon>Viridiplantae</taxon>
        <taxon>Chlorophyta</taxon>
        <taxon>core chlorophytes</taxon>
        <taxon>Ulvophyceae</taxon>
        <taxon>TCBD clade</taxon>
        <taxon>Bryopsidales</taxon>
        <taxon>Ostreobineae</taxon>
        <taxon>Ostreobiaceae</taxon>
        <taxon>Ostreobium</taxon>
    </lineage>
</organism>
<dbReference type="NCBIfam" id="TIGR00749">
    <property type="entry name" value="glk"/>
    <property type="match status" value="1"/>
</dbReference>
<reference evidence="3" key="1">
    <citation type="submission" date="2020-12" db="EMBL/GenBank/DDBJ databases">
        <authorList>
            <person name="Iha C."/>
        </authorList>
    </citation>
    <scope>NUCLEOTIDE SEQUENCE</scope>
</reference>
<dbReference type="InterPro" id="IPR003836">
    <property type="entry name" value="Glucokinase"/>
</dbReference>
<gene>
    <name evidence="3" type="ORF">OSTQU699_LOCUS8436</name>
</gene>
<dbReference type="InterPro" id="IPR043129">
    <property type="entry name" value="ATPase_NBD"/>
</dbReference>
<keyword evidence="1" id="KW-0808">Transferase</keyword>
<dbReference type="EMBL" id="CAJHUC010002057">
    <property type="protein sequence ID" value="CAD7703079.1"/>
    <property type="molecule type" value="Genomic_DNA"/>
</dbReference>
<dbReference type="PANTHER" id="PTHR47363:SF1">
    <property type="entry name" value="GLUCOKINASE"/>
    <property type="match status" value="1"/>
</dbReference>
<evidence type="ECO:0008006" key="5">
    <source>
        <dbReference type="Google" id="ProtNLM"/>
    </source>
</evidence>
<dbReference type="AlphaFoldDB" id="A0A8S1J6Z9"/>
<dbReference type="Gene3D" id="3.40.367.20">
    <property type="match status" value="1"/>
</dbReference>
<proteinExistence type="predicted"/>
<keyword evidence="4" id="KW-1185">Reference proteome</keyword>
<dbReference type="Gene3D" id="3.30.420.40">
    <property type="match status" value="1"/>
</dbReference>
<dbReference type="Pfam" id="PF02685">
    <property type="entry name" value="Glucokinase"/>
    <property type="match status" value="1"/>
</dbReference>
<dbReference type="GO" id="GO:0005524">
    <property type="term" value="F:ATP binding"/>
    <property type="evidence" value="ECO:0007669"/>
    <property type="project" value="InterPro"/>
</dbReference>